<accession>A0AAV9ZW00</accession>
<organism evidence="2 3">
    <name type="scientific">Favolaschia claudopus</name>
    <dbReference type="NCBI Taxonomy" id="2862362"/>
    <lineage>
        <taxon>Eukaryota</taxon>
        <taxon>Fungi</taxon>
        <taxon>Dikarya</taxon>
        <taxon>Basidiomycota</taxon>
        <taxon>Agaricomycotina</taxon>
        <taxon>Agaricomycetes</taxon>
        <taxon>Agaricomycetidae</taxon>
        <taxon>Agaricales</taxon>
        <taxon>Marasmiineae</taxon>
        <taxon>Mycenaceae</taxon>
        <taxon>Favolaschia</taxon>
    </lineage>
</organism>
<dbReference type="PROSITE" id="PS50011">
    <property type="entry name" value="PROTEIN_KINASE_DOM"/>
    <property type="match status" value="1"/>
</dbReference>
<dbReference type="GO" id="GO:0004672">
    <property type="term" value="F:protein kinase activity"/>
    <property type="evidence" value="ECO:0007669"/>
    <property type="project" value="InterPro"/>
</dbReference>
<dbReference type="Pfam" id="PF17667">
    <property type="entry name" value="Pkinase_fungal"/>
    <property type="match status" value="1"/>
</dbReference>
<dbReference type="PANTHER" id="PTHR38248">
    <property type="entry name" value="FUNK1 6"/>
    <property type="match status" value="1"/>
</dbReference>
<keyword evidence="3" id="KW-1185">Reference proteome</keyword>
<evidence type="ECO:0000313" key="2">
    <source>
        <dbReference type="EMBL" id="KAK6992607.1"/>
    </source>
</evidence>
<proteinExistence type="predicted"/>
<gene>
    <name evidence="2" type="ORF">R3P38DRAFT_148162</name>
</gene>
<dbReference type="EMBL" id="JAWWNJ010000108">
    <property type="protein sequence ID" value="KAK6992607.1"/>
    <property type="molecule type" value="Genomic_DNA"/>
</dbReference>
<comment type="caution">
    <text evidence="2">The sequence shown here is derived from an EMBL/GenBank/DDBJ whole genome shotgun (WGS) entry which is preliminary data.</text>
</comment>
<name>A0AAV9ZW00_9AGAR</name>
<dbReference type="Proteomes" id="UP001362999">
    <property type="component" value="Unassembled WGS sequence"/>
</dbReference>
<sequence length="223" mass="25886">MSRDHLLALSDGWTLKLGEVIFRAHGLIGRGTVVAKAKVIECPLEWRQKNLKGKTVVVKWSWVPKTRTPEAEFVETARRRAENDKPQMLNHLPEIYCSADFDHLTPECQRLLHTNLGDDVYENRVLRVIIQKELTPIEKIDDPKQLAEVYKQIFECYRWLYDKARIIHRDISISNFMYHKVNGKLYGVLNDFDLALSLDHQPLSTSKTRTGTKPYMAIDLLVD</sequence>
<dbReference type="Gene3D" id="1.10.510.10">
    <property type="entry name" value="Transferase(Phosphotransferase) domain 1"/>
    <property type="match status" value="1"/>
</dbReference>
<dbReference type="InterPro" id="IPR040976">
    <property type="entry name" value="Pkinase_fungal"/>
</dbReference>
<protein>
    <recommendedName>
        <fullName evidence="1">Protein kinase domain-containing protein</fullName>
    </recommendedName>
</protein>
<dbReference type="SUPFAM" id="SSF56112">
    <property type="entry name" value="Protein kinase-like (PK-like)"/>
    <property type="match status" value="1"/>
</dbReference>
<dbReference type="InterPro" id="IPR011009">
    <property type="entry name" value="Kinase-like_dom_sf"/>
</dbReference>
<evidence type="ECO:0000259" key="1">
    <source>
        <dbReference type="PROSITE" id="PS50011"/>
    </source>
</evidence>
<dbReference type="PANTHER" id="PTHR38248:SF2">
    <property type="entry name" value="FUNK1 11"/>
    <property type="match status" value="1"/>
</dbReference>
<feature type="domain" description="Protein kinase" evidence="1">
    <location>
        <begin position="22"/>
        <end position="223"/>
    </location>
</feature>
<dbReference type="GO" id="GO:0005524">
    <property type="term" value="F:ATP binding"/>
    <property type="evidence" value="ECO:0007669"/>
    <property type="project" value="InterPro"/>
</dbReference>
<dbReference type="AlphaFoldDB" id="A0AAV9ZW00"/>
<evidence type="ECO:0000313" key="3">
    <source>
        <dbReference type="Proteomes" id="UP001362999"/>
    </source>
</evidence>
<reference evidence="2 3" key="1">
    <citation type="journal article" date="2024" name="J Genomics">
        <title>Draft genome sequencing and assembly of Favolaschia claudopus CIRM-BRFM 2984 isolated from oak limbs.</title>
        <authorList>
            <person name="Navarro D."/>
            <person name="Drula E."/>
            <person name="Chaduli D."/>
            <person name="Cazenave R."/>
            <person name="Ahrendt S."/>
            <person name="Wang J."/>
            <person name="Lipzen A."/>
            <person name="Daum C."/>
            <person name="Barry K."/>
            <person name="Grigoriev I.V."/>
            <person name="Favel A."/>
            <person name="Rosso M.N."/>
            <person name="Martin F."/>
        </authorList>
    </citation>
    <scope>NUCLEOTIDE SEQUENCE [LARGE SCALE GENOMIC DNA]</scope>
    <source>
        <strain evidence="2 3">CIRM-BRFM 2984</strain>
    </source>
</reference>
<dbReference type="InterPro" id="IPR000719">
    <property type="entry name" value="Prot_kinase_dom"/>
</dbReference>